<reference evidence="1 2" key="1">
    <citation type="submission" date="2024-08" db="EMBL/GenBank/DDBJ databases">
        <title>Two novel Cytobacillus novel species.</title>
        <authorList>
            <person name="Liu G."/>
        </authorList>
    </citation>
    <scope>NUCLEOTIDE SEQUENCE [LARGE SCALE GENOMIC DNA]</scope>
    <source>
        <strain evidence="1 2">FJAT-53684</strain>
    </source>
</reference>
<accession>A0ABW6JVP6</accession>
<name>A0ABW6JVP6_9BACI</name>
<dbReference type="EMBL" id="JBIACJ010000002">
    <property type="protein sequence ID" value="MFE8695954.1"/>
    <property type="molecule type" value="Genomic_DNA"/>
</dbReference>
<organism evidence="1 2">
    <name type="scientific">Cytobacillus mangrovibacter</name>
    <dbReference type="NCBI Taxonomy" id="3299024"/>
    <lineage>
        <taxon>Bacteria</taxon>
        <taxon>Bacillati</taxon>
        <taxon>Bacillota</taxon>
        <taxon>Bacilli</taxon>
        <taxon>Bacillales</taxon>
        <taxon>Bacillaceae</taxon>
        <taxon>Cytobacillus</taxon>
    </lineage>
</organism>
<comment type="caution">
    <text evidence="1">The sequence shown here is derived from an EMBL/GenBank/DDBJ whole genome shotgun (WGS) entry which is preliminary data.</text>
</comment>
<dbReference type="RefSeq" id="WP_389216949.1">
    <property type="nucleotide sequence ID" value="NZ_JBIACJ010000002.1"/>
</dbReference>
<sequence>MSQLNSETYLDFCFIRKSAGNFAAEIDEMLSKLFKGIRLNWYLDEKVEDGVEIVVAEVKGMSKWQSENETIEFIEDHAEESFWDYLQGYKFFIYPAKKGCGSCGTN</sequence>
<dbReference type="Proteomes" id="UP001601058">
    <property type="component" value="Unassembled WGS sequence"/>
</dbReference>
<proteinExistence type="predicted"/>
<evidence type="ECO:0000313" key="1">
    <source>
        <dbReference type="EMBL" id="MFE8695954.1"/>
    </source>
</evidence>
<protein>
    <submittedName>
        <fullName evidence="1">Uncharacterized protein</fullName>
    </submittedName>
</protein>
<gene>
    <name evidence="1" type="ORF">ACFYKT_06185</name>
</gene>
<keyword evidence="2" id="KW-1185">Reference proteome</keyword>
<evidence type="ECO:0000313" key="2">
    <source>
        <dbReference type="Proteomes" id="UP001601058"/>
    </source>
</evidence>